<sequence>MASTVLDAEMDVTDVAAGVGIDAGMGVDAGVEGEAMGPDFHQRTPGGERQ</sequence>
<gene>
    <name evidence="2" type="ORF">GCM10010977_27710</name>
</gene>
<evidence type="ECO:0000313" key="2">
    <source>
        <dbReference type="EMBL" id="GGO48353.1"/>
    </source>
</evidence>
<evidence type="ECO:0000256" key="1">
    <source>
        <dbReference type="SAM" id="MobiDB-lite"/>
    </source>
</evidence>
<organism evidence="2 3">
    <name type="scientific">Citricoccus zhacaiensis</name>
    <dbReference type="NCBI Taxonomy" id="489142"/>
    <lineage>
        <taxon>Bacteria</taxon>
        <taxon>Bacillati</taxon>
        <taxon>Actinomycetota</taxon>
        <taxon>Actinomycetes</taxon>
        <taxon>Micrococcales</taxon>
        <taxon>Micrococcaceae</taxon>
        <taxon>Citricoccus</taxon>
    </lineage>
</organism>
<dbReference type="Proteomes" id="UP000642509">
    <property type="component" value="Unassembled WGS sequence"/>
</dbReference>
<dbReference type="EMBL" id="BMLQ01000009">
    <property type="protein sequence ID" value="GGO48353.1"/>
    <property type="molecule type" value="Genomic_DNA"/>
</dbReference>
<name>A0ABQ2M948_9MICC</name>
<evidence type="ECO:0000313" key="3">
    <source>
        <dbReference type="Proteomes" id="UP000642509"/>
    </source>
</evidence>
<comment type="caution">
    <text evidence="2">The sequence shown here is derived from an EMBL/GenBank/DDBJ whole genome shotgun (WGS) entry which is preliminary data.</text>
</comment>
<proteinExistence type="predicted"/>
<accession>A0ABQ2M948</accession>
<keyword evidence="3" id="KW-1185">Reference proteome</keyword>
<feature type="compositionally biased region" description="Basic and acidic residues" evidence="1">
    <location>
        <begin position="40"/>
        <end position="50"/>
    </location>
</feature>
<feature type="region of interest" description="Disordered" evidence="1">
    <location>
        <begin position="30"/>
        <end position="50"/>
    </location>
</feature>
<reference evidence="3" key="1">
    <citation type="journal article" date="2019" name="Int. J. Syst. Evol. Microbiol.">
        <title>The Global Catalogue of Microorganisms (GCM) 10K type strain sequencing project: providing services to taxonomists for standard genome sequencing and annotation.</title>
        <authorList>
            <consortium name="The Broad Institute Genomics Platform"/>
            <consortium name="The Broad Institute Genome Sequencing Center for Infectious Disease"/>
            <person name="Wu L."/>
            <person name="Ma J."/>
        </authorList>
    </citation>
    <scope>NUCLEOTIDE SEQUENCE [LARGE SCALE GENOMIC DNA]</scope>
    <source>
        <strain evidence="3">CGMCC 1.7064</strain>
    </source>
</reference>
<protein>
    <submittedName>
        <fullName evidence="2">Uncharacterized protein</fullName>
    </submittedName>
</protein>